<dbReference type="Pfam" id="PF00240">
    <property type="entry name" value="ubiquitin"/>
    <property type="match status" value="1"/>
</dbReference>
<dbReference type="SMART" id="SM00213">
    <property type="entry name" value="UBQ"/>
    <property type="match status" value="1"/>
</dbReference>
<dbReference type="SUPFAM" id="SSF54236">
    <property type="entry name" value="Ubiquitin-like"/>
    <property type="match status" value="1"/>
</dbReference>
<gene>
    <name evidence="2" type="ORF">PGLA1383_LOCUS29896</name>
</gene>
<dbReference type="InterPro" id="IPR029071">
    <property type="entry name" value="Ubiquitin-like_domsf"/>
</dbReference>
<evidence type="ECO:0000259" key="1">
    <source>
        <dbReference type="PROSITE" id="PS50053"/>
    </source>
</evidence>
<feature type="domain" description="Ubiquitin-like" evidence="1">
    <location>
        <begin position="1"/>
        <end position="64"/>
    </location>
</feature>
<evidence type="ECO:0000313" key="2">
    <source>
        <dbReference type="EMBL" id="CAE8612096.1"/>
    </source>
</evidence>
<sequence>MALSLRVVSSPPDKGEVLCTVEVERAWLVSSLKAAIEEAIGIPRAQQSLHVGERALRDQDVLGSALEAQSSTELQVSLVRLQTPSLSPSAREEALARVQAGVRLAKLEEPCWRDRAVVLAVVRRQGGLLQLASPELRADSEVVLSAVRSCGHALAHAAPELCSNREIVLAAVNSSCPEAFWSASEELRRDRDMVLEVASLDGLALRAAAPELRKDRALMLSVVARNPTALRHMIDELRLDRTFLLEAVRQNPIALLQVPDPFRREAAIIRASLEVKVPK</sequence>
<protein>
    <recommendedName>
        <fullName evidence="1">Ubiquitin-like domain-containing protein</fullName>
    </recommendedName>
</protein>
<reference evidence="2" key="1">
    <citation type="submission" date="2021-02" db="EMBL/GenBank/DDBJ databases">
        <authorList>
            <person name="Dougan E. K."/>
            <person name="Rhodes N."/>
            <person name="Thang M."/>
            <person name="Chan C."/>
        </authorList>
    </citation>
    <scope>NUCLEOTIDE SEQUENCE</scope>
</reference>
<accession>A0A813FJE7</accession>
<proteinExistence type="predicted"/>
<dbReference type="CDD" id="cd17039">
    <property type="entry name" value="Ubl_ubiquitin_like"/>
    <property type="match status" value="1"/>
</dbReference>
<comment type="caution">
    <text evidence="2">The sequence shown here is derived from an EMBL/GenBank/DDBJ whole genome shotgun (WGS) entry which is preliminary data.</text>
</comment>
<dbReference type="EMBL" id="CAJNNV010025081">
    <property type="protein sequence ID" value="CAE8612096.1"/>
    <property type="molecule type" value="Genomic_DNA"/>
</dbReference>
<dbReference type="InterPro" id="IPR025197">
    <property type="entry name" value="DUF4116"/>
</dbReference>
<dbReference type="AlphaFoldDB" id="A0A813FJE7"/>
<dbReference type="Pfam" id="PF13475">
    <property type="entry name" value="DUF4116"/>
    <property type="match status" value="2"/>
</dbReference>
<dbReference type="Proteomes" id="UP000654075">
    <property type="component" value="Unassembled WGS sequence"/>
</dbReference>
<name>A0A813FJE7_POLGL</name>
<keyword evidence="3" id="KW-1185">Reference proteome</keyword>
<evidence type="ECO:0000313" key="3">
    <source>
        <dbReference type="Proteomes" id="UP000654075"/>
    </source>
</evidence>
<dbReference type="Gene3D" id="3.10.20.90">
    <property type="entry name" value="Phosphatidylinositol 3-kinase Catalytic Subunit, Chain A, domain 1"/>
    <property type="match status" value="1"/>
</dbReference>
<dbReference type="InterPro" id="IPR000626">
    <property type="entry name" value="Ubiquitin-like_dom"/>
</dbReference>
<dbReference type="PROSITE" id="PS50053">
    <property type="entry name" value="UBIQUITIN_2"/>
    <property type="match status" value="1"/>
</dbReference>
<organism evidence="2 3">
    <name type="scientific">Polarella glacialis</name>
    <name type="common">Dinoflagellate</name>
    <dbReference type="NCBI Taxonomy" id="89957"/>
    <lineage>
        <taxon>Eukaryota</taxon>
        <taxon>Sar</taxon>
        <taxon>Alveolata</taxon>
        <taxon>Dinophyceae</taxon>
        <taxon>Suessiales</taxon>
        <taxon>Suessiaceae</taxon>
        <taxon>Polarella</taxon>
    </lineage>
</organism>